<organism evidence="2 3">
    <name type="scientific">Phytophthora cactorum</name>
    <dbReference type="NCBI Taxonomy" id="29920"/>
    <lineage>
        <taxon>Eukaryota</taxon>
        <taxon>Sar</taxon>
        <taxon>Stramenopiles</taxon>
        <taxon>Oomycota</taxon>
        <taxon>Peronosporomycetes</taxon>
        <taxon>Peronosporales</taxon>
        <taxon>Peronosporaceae</taxon>
        <taxon>Phytophthora</taxon>
    </lineage>
</organism>
<evidence type="ECO:0000256" key="1">
    <source>
        <dbReference type="SAM" id="MobiDB-lite"/>
    </source>
</evidence>
<name>A0A329S7T7_9STRA</name>
<protein>
    <submittedName>
        <fullName evidence="2">Uncharacterized protein</fullName>
    </submittedName>
</protein>
<gene>
    <name evidence="2" type="ORF">PC110_g10930</name>
</gene>
<feature type="compositionally biased region" description="Basic and acidic residues" evidence="1">
    <location>
        <begin position="64"/>
        <end position="77"/>
    </location>
</feature>
<feature type="region of interest" description="Disordered" evidence="1">
    <location>
        <begin position="1"/>
        <end position="28"/>
    </location>
</feature>
<comment type="caution">
    <text evidence="2">The sequence shown here is derived from an EMBL/GenBank/DDBJ whole genome shotgun (WGS) entry which is preliminary data.</text>
</comment>
<dbReference type="Proteomes" id="UP000251314">
    <property type="component" value="Unassembled WGS sequence"/>
</dbReference>
<evidence type="ECO:0000313" key="2">
    <source>
        <dbReference type="EMBL" id="RAW32729.1"/>
    </source>
</evidence>
<keyword evidence="3" id="KW-1185">Reference proteome</keyword>
<proteinExistence type="predicted"/>
<dbReference type="OrthoDB" id="112300at2759"/>
<sequence length="113" mass="11597">MLVRFGHNATESDSPVSVAHAPQGVTDHSIEAAPNAVASGAQAQVATTERVVECESNQNPIGSDLRRVSTSRGRDDNGASTPGVDPSDSESFPVTDRVCDDSASVPGTDASSM</sequence>
<feature type="region of interest" description="Disordered" evidence="1">
    <location>
        <begin position="52"/>
        <end position="113"/>
    </location>
</feature>
<reference evidence="2 3" key="1">
    <citation type="submission" date="2018-01" db="EMBL/GenBank/DDBJ databases">
        <title>Draft genome of the strawberry crown rot pathogen Phytophthora cactorum.</title>
        <authorList>
            <person name="Armitage A.D."/>
            <person name="Lysoe E."/>
            <person name="Nellist C.F."/>
            <person name="Harrison R.J."/>
            <person name="Brurberg M.B."/>
        </authorList>
    </citation>
    <scope>NUCLEOTIDE SEQUENCE [LARGE SCALE GENOMIC DNA]</scope>
    <source>
        <strain evidence="2 3">10300</strain>
    </source>
</reference>
<dbReference type="AlphaFoldDB" id="A0A329S7T7"/>
<dbReference type="VEuPathDB" id="FungiDB:PC110_g10930"/>
<accession>A0A329S7T7</accession>
<dbReference type="EMBL" id="MJFZ01000266">
    <property type="protein sequence ID" value="RAW32729.1"/>
    <property type="molecule type" value="Genomic_DNA"/>
</dbReference>
<evidence type="ECO:0000313" key="3">
    <source>
        <dbReference type="Proteomes" id="UP000251314"/>
    </source>
</evidence>